<comment type="caution">
    <text evidence="6">The sequence shown here is derived from an EMBL/GenBank/DDBJ whole genome shotgun (WGS) entry which is preliminary data.</text>
</comment>
<protein>
    <recommendedName>
        <fullName evidence="1">D-inositol 3-phosphate glycosyltransferase</fullName>
    </recommendedName>
</protein>
<dbReference type="Pfam" id="PF00534">
    <property type="entry name" value="Glycos_transf_1"/>
    <property type="match status" value="1"/>
</dbReference>
<dbReference type="EMBL" id="RZNB01000001">
    <property type="protein sequence ID" value="RWZ53049.1"/>
    <property type="molecule type" value="Genomic_DNA"/>
</dbReference>
<feature type="domain" description="Glycosyl transferase family 1" evidence="4">
    <location>
        <begin position="221"/>
        <end position="333"/>
    </location>
</feature>
<accession>A0A3S3ZT22</accession>
<dbReference type="OrthoDB" id="4562574at2"/>
<dbReference type="GO" id="GO:0016757">
    <property type="term" value="F:glycosyltransferase activity"/>
    <property type="evidence" value="ECO:0007669"/>
    <property type="project" value="UniProtKB-KW"/>
</dbReference>
<dbReference type="PANTHER" id="PTHR45947:SF3">
    <property type="entry name" value="SULFOQUINOVOSYL TRANSFERASE SQD2"/>
    <property type="match status" value="1"/>
</dbReference>
<dbReference type="SUPFAM" id="SSF53756">
    <property type="entry name" value="UDP-Glycosyltransferase/glycogen phosphorylase"/>
    <property type="match status" value="1"/>
</dbReference>
<keyword evidence="2" id="KW-0328">Glycosyltransferase</keyword>
<dbReference type="GO" id="GO:1901137">
    <property type="term" value="P:carbohydrate derivative biosynthetic process"/>
    <property type="evidence" value="ECO:0007669"/>
    <property type="project" value="UniProtKB-ARBA"/>
</dbReference>
<name>A0A3S3ZT22_9MICO</name>
<reference evidence="6 7" key="1">
    <citation type="submission" date="2018-12" db="EMBL/GenBank/DDBJ databases">
        <authorList>
            <person name="Li F."/>
        </authorList>
    </citation>
    <scope>NUCLEOTIDE SEQUENCE [LARGE SCALE GENOMIC DNA]</scope>
    <source>
        <strain evidence="6 7">11W25H-1</strain>
    </source>
</reference>
<dbReference type="RefSeq" id="WP_128493892.1">
    <property type="nucleotide sequence ID" value="NZ_RZNB01000001.1"/>
</dbReference>
<organism evidence="6 7">
    <name type="scientific">Labedella phragmitis</name>
    <dbReference type="NCBI Taxonomy" id="2498849"/>
    <lineage>
        <taxon>Bacteria</taxon>
        <taxon>Bacillati</taxon>
        <taxon>Actinomycetota</taxon>
        <taxon>Actinomycetes</taxon>
        <taxon>Micrococcales</taxon>
        <taxon>Microbacteriaceae</taxon>
        <taxon>Labedella</taxon>
    </lineage>
</organism>
<dbReference type="Gene3D" id="3.40.50.2000">
    <property type="entry name" value="Glycogen Phosphorylase B"/>
    <property type="match status" value="2"/>
</dbReference>
<evidence type="ECO:0000259" key="4">
    <source>
        <dbReference type="Pfam" id="PF00534"/>
    </source>
</evidence>
<evidence type="ECO:0000313" key="7">
    <source>
        <dbReference type="Proteomes" id="UP000288547"/>
    </source>
</evidence>
<sequence length="401" mass="43732">MHILMLSDQHAESAGGVQVSIRLQTRFLERAGHTVTVCAPRMHAPHRTDPHDVDTASIPITFDREYSASFPGPWTDKALDRAMAARPRVDVVHVQADFWQAVVGYRFAARHGIPVVHSFHNHVEFGIEQVVPAPRLAVRVMLWAQRLVLRPRRSELRPSAWSFLDEYAKRASALVAPSRHFAELLERRGIGPGIEVVSTGVDDDLVDEVTAAVVRPSADRARPVFLWMGRMSAEKRLMEFLEAVRLSGADAEFRLYGAGLLLGKAESFVARHGLGDKVVFVGRVPYRESLEAMAQADALVQTSIGFETQGMTVFEATVVGTRSIVSDPAIAAELPDGSYWQPRDGSVRALAATIADVAEALQSGDGGRVPQGAGTALLQSMQTERMIGIYERVIAAGPSSA</sequence>
<dbReference type="InterPro" id="IPR050194">
    <property type="entry name" value="Glycosyltransferase_grp1"/>
</dbReference>
<dbReference type="Pfam" id="PF13439">
    <property type="entry name" value="Glyco_transf_4"/>
    <property type="match status" value="1"/>
</dbReference>
<evidence type="ECO:0000259" key="5">
    <source>
        <dbReference type="Pfam" id="PF13439"/>
    </source>
</evidence>
<evidence type="ECO:0000313" key="6">
    <source>
        <dbReference type="EMBL" id="RWZ53049.1"/>
    </source>
</evidence>
<evidence type="ECO:0000256" key="1">
    <source>
        <dbReference type="ARBA" id="ARBA00021292"/>
    </source>
</evidence>
<dbReference type="InterPro" id="IPR028098">
    <property type="entry name" value="Glyco_trans_4-like_N"/>
</dbReference>
<dbReference type="PANTHER" id="PTHR45947">
    <property type="entry name" value="SULFOQUINOVOSYL TRANSFERASE SQD2"/>
    <property type="match status" value="1"/>
</dbReference>
<keyword evidence="3 6" id="KW-0808">Transferase</keyword>
<proteinExistence type="predicted"/>
<keyword evidence="7" id="KW-1185">Reference proteome</keyword>
<gene>
    <name evidence="6" type="ORF">ELQ90_03730</name>
</gene>
<evidence type="ECO:0000256" key="2">
    <source>
        <dbReference type="ARBA" id="ARBA00022676"/>
    </source>
</evidence>
<evidence type="ECO:0000256" key="3">
    <source>
        <dbReference type="ARBA" id="ARBA00022679"/>
    </source>
</evidence>
<dbReference type="AlphaFoldDB" id="A0A3S3ZT22"/>
<dbReference type="InterPro" id="IPR001296">
    <property type="entry name" value="Glyco_trans_1"/>
</dbReference>
<feature type="domain" description="Glycosyltransferase subfamily 4-like N-terminal" evidence="5">
    <location>
        <begin position="15"/>
        <end position="204"/>
    </location>
</feature>
<dbReference type="Proteomes" id="UP000288547">
    <property type="component" value="Unassembled WGS sequence"/>
</dbReference>